<dbReference type="GeneID" id="60991117"/>
<name>C6RHL3_9BACT</name>
<dbReference type="RefSeq" id="WP_002949180.1">
    <property type="nucleotide sequence ID" value="NZ_ACVQ01000027.1"/>
</dbReference>
<dbReference type="SUPFAM" id="SSF53335">
    <property type="entry name" value="S-adenosyl-L-methionine-dependent methyltransferases"/>
    <property type="match status" value="1"/>
</dbReference>
<dbReference type="EMBL" id="ACVQ01000027">
    <property type="protein sequence ID" value="EET79230.1"/>
    <property type="molecule type" value="Genomic_DNA"/>
</dbReference>
<dbReference type="InterPro" id="IPR029063">
    <property type="entry name" value="SAM-dependent_MTases_sf"/>
</dbReference>
<gene>
    <name evidence="1" type="ORF">CAMSH0001_0840</name>
</gene>
<dbReference type="Proteomes" id="UP000003107">
    <property type="component" value="Unassembled WGS sequence"/>
</dbReference>
<dbReference type="Gene3D" id="3.40.50.150">
    <property type="entry name" value="Vaccinia Virus protein VP39"/>
    <property type="match status" value="1"/>
</dbReference>
<accession>C6RHL3</accession>
<dbReference type="OrthoDB" id="5359408at2"/>
<reference evidence="1 2" key="1">
    <citation type="submission" date="2009-07" db="EMBL/GenBank/DDBJ databases">
        <authorList>
            <person name="Madupu R."/>
            <person name="Sebastian Y."/>
            <person name="Durkin A.S."/>
            <person name="Torralba M."/>
            <person name="Methe B."/>
            <person name="Sutton G.G."/>
            <person name="Strausberg R.L."/>
            <person name="Nelson K.E."/>
        </authorList>
    </citation>
    <scope>NUCLEOTIDE SEQUENCE [LARGE SCALE GENOMIC DNA]</scope>
    <source>
        <strain evidence="1 2">RM3277</strain>
    </source>
</reference>
<proteinExistence type="predicted"/>
<comment type="caution">
    <text evidence="1">The sequence shown here is derived from an EMBL/GenBank/DDBJ whole genome shotgun (WGS) entry which is preliminary data.</text>
</comment>
<protein>
    <recommendedName>
        <fullName evidence="3">Methyltransferase domain-containing protein</fullName>
    </recommendedName>
</protein>
<organism evidence="1 2">
    <name type="scientific">Campylobacter showae RM3277</name>
    <dbReference type="NCBI Taxonomy" id="553219"/>
    <lineage>
        <taxon>Bacteria</taxon>
        <taxon>Pseudomonadati</taxon>
        <taxon>Campylobacterota</taxon>
        <taxon>Epsilonproteobacteria</taxon>
        <taxon>Campylobacterales</taxon>
        <taxon>Campylobacteraceae</taxon>
        <taxon>Campylobacter</taxon>
    </lineage>
</organism>
<evidence type="ECO:0008006" key="3">
    <source>
        <dbReference type="Google" id="ProtNLM"/>
    </source>
</evidence>
<evidence type="ECO:0000313" key="1">
    <source>
        <dbReference type="EMBL" id="EET79230.1"/>
    </source>
</evidence>
<sequence length="293" mass="33493">MAYQEEYWQNFYEKAWATRAKFMDECLKNGLNSYQAVKMLEKKERLHELSLDNVTNEMVWEKRKLFSTNVLRFVEIPVARLTTRQGAELIVPFHSSFNFYDMLIDIIDETGPYDSIVELGCGYGRNLIEIFYRGGPTDVRYFGGEFTQSGVEIASKLAAATPKMNAKFFHFNHLEPSLEGLDLGKKALVFTCHSIEQVKEIPPHWFDVVANAADFVRCAHLEPFGFQIEGANDAVSERQRGFFKTQGWNVNFAETFFNAARRNVIAIDDAIADIGLSQDPMNPGSLAFWHTNK</sequence>
<keyword evidence="2" id="KW-1185">Reference proteome</keyword>
<evidence type="ECO:0000313" key="2">
    <source>
        <dbReference type="Proteomes" id="UP000003107"/>
    </source>
</evidence>
<dbReference type="AlphaFoldDB" id="C6RHL3"/>
<dbReference type="STRING" id="553219.CAMSH0001_0840"/>